<comment type="caution">
    <text evidence="5">The sequence shown here is derived from an EMBL/GenBank/DDBJ whole genome shotgun (WGS) entry which is preliminary data.</text>
</comment>
<accession>A0A1R3HEW5</accession>
<dbReference type="OrthoDB" id="1864232at2759"/>
<evidence type="ECO:0000256" key="3">
    <source>
        <dbReference type="ARBA" id="ARBA00022525"/>
    </source>
</evidence>
<dbReference type="InterPro" id="IPR004265">
    <property type="entry name" value="Dirigent"/>
</dbReference>
<dbReference type="InterPro" id="IPR044859">
    <property type="entry name" value="Allene_oxi_cyc_Dirigent"/>
</dbReference>
<keyword evidence="4" id="KW-0732">Signal</keyword>
<comment type="subunit">
    <text evidence="2 4">Homodimer.</text>
</comment>
<dbReference type="Gene3D" id="2.40.480.10">
    <property type="entry name" value="Allene oxide cyclase-like"/>
    <property type="match status" value="1"/>
</dbReference>
<feature type="chain" id="PRO_5011823448" description="Dirigent protein" evidence="4">
    <location>
        <begin position="33"/>
        <end position="207"/>
    </location>
</feature>
<proteinExistence type="inferred from homology"/>
<comment type="subcellular location">
    <subcellularLocation>
        <location evidence="4">Secreted</location>
        <location evidence="4">Extracellular space</location>
        <location evidence="4">Apoplast</location>
    </subcellularLocation>
</comment>
<name>A0A1R3HEW5_9ROSI</name>
<dbReference type="Pfam" id="PF03018">
    <property type="entry name" value="Dirigent"/>
    <property type="match status" value="1"/>
</dbReference>
<evidence type="ECO:0000256" key="1">
    <source>
        <dbReference type="ARBA" id="ARBA00010746"/>
    </source>
</evidence>
<comment type="similarity">
    <text evidence="1 4">Belongs to the plant dirigent protein family.</text>
</comment>
<evidence type="ECO:0000256" key="2">
    <source>
        <dbReference type="ARBA" id="ARBA00011738"/>
    </source>
</evidence>
<feature type="signal peptide" evidence="4">
    <location>
        <begin position="1"/>
        <end position="32"/>
    </location>
</feature>
<dbReference type="EMBL" id="AWUE01020340">
    <property type="protein sequence ID" value="OMO68853.1"/>
    <property type="molecule type" value="Genomic_DNA"/>
</dbReference>
<dbReference type="PANTHER" id="PTHR21495">
    <property type="entry name" value="NUCLEOPORIN-RELATED"/>
    <property type="match status" value="1"/>
</dbReference>
<dbReference type="AlphaFoldDB" id="A0A1R3HEW5"/>
<reference evidence="6" key="1">
    <citation type="submission" date="2013-09" db="EMBL/GenBank/DDBJ databases">
        <title>Corchorus olitorius genome sequencing.</title>
        <authorList>
            <person name="Alam M."/>
            <person name="Haque M.S."/>
            <person name="Islam M.S."/>
            <person name="Emdad E.M."/>
            <person name="Islam M.M."/>
            <person name="Ahmed B."/>
            <person name="Halim A."/>
            <person name="Hossen Q.M.M."/>
            <person name="Hossain M.Z."/>
            <person name="Ahmed R."/>
            <person name="Khan M.M."/>
            <person name="Islam R."/>
            <person name="Rashid M.M."/>
            <person name="Khan S.A."/>
            <person name="Rahman M.S."/>
            <person name="Alam M."/>
            <person name="Yahiya A.S."/>
            <person name="Khan M.S."/>
            <person name="Azam M.S."/>
            <person name="Haque T."/>
            <person name="Lashkar M.Z.H."/>
            <person name="Akhand A.I."/>
            <person name="Morshed G."/>
            <person name="Roy S."/>
            <person name="Uddin K.S."/>
            <person name="Rabeya T."/>
            <person name="Hossain A.S."/>
            <person name="Chowdhury A."/>
            <person name="Snigdha A.R."/>
            <person name="Mortoza M.S."/>
            <person name="Matin S.A."/>
            <person name="Hoque S.M.E."/>
            <person name="Islam M.K."/>
            <person name="Roy D.K."/>
            <person name="Haider R."/>
            <person name="Moosa M.M."/>
            <person name="Elias S.M."/>
            <person name="Hasan A.M."/>
            <person name="Jahan S."/>
            <person name="Shafiuddin M."/>
            <person name="Mahmood N."/>
            <person name="Shommy N.S."/>
        </authorList>
    </citation>
    <scope>NUCLEOTIDE SEQUENCE [LARGE SCALE GENOMIC DNA]</scope>
    <source>
        <strain evidence="6">cv. O-4</strain>
    </source>
</reference>
<dbReference type="Proteomes" id="UP000187203">
    <property type="component" value="Unassembled WGS sequence"/>
</dbReference>
<keyword evidence="6" id="KW-1185">Reference proteome</keyword>
<keyword evidence="4" id="KW-0052">Apoplast</keyword>
<comment type="function">
    <text evidence="4">Dirigent proteins impart stereoselectivity on the phenoxy radical-coupling reaction, yielding optically active lignans from two molecules of coniferyl alcohol in the biosynthesis of lignans, flavonolignans, and alkaloids and thus plays a central role in plant secondary metabolism.</text>
</comment>
<sequence>MATIILAKQQRSIFLLILFFTIFSFSTSLAIAEDPSDEVFSKYISPSSVGLTKREKLSHLHFYLHDIVSGRNATAIRVAGAIKAKRTAAASSSPFSFGSVYMIDDPLTMKPDINSTMVGRAQGLYSYASQSELSLLMVLNFAFTHGKFNGSTLSVLGRNNALSTVREMPILGGSGVFRFARGYAQAKTYSINFVEAIVEYNVYVFHY</sequence>
<evidence type="ECO:0000256" key="4">
    <source>
        <dbReference type="RuleBase" id="RU363099"/>
    </source>
</evidence>
<dbReference type="GO" id="GO:0048046">
    <property type="term" value="C:apoplast"/>
    <property type="evidence" value="ECO:0007669"/>
    <property type="project" value="UniProtKB-SubCell"/>
</dbReference>
<dbReference type="GO" id="GO:0009699">
    <property type="term" value="P:phenylpropanoid biosynthetic process"/>
    <property type="evidence" value="ECO:0007669"/>
    <property type="project" value="UniProtKB-ARBA"/>
</dbReference>
<evidence type="ECO:0000313" key="6">
    <source>
        <dbReference type="Proteomes" id="UP000187203"/>
    </source>
</evidence>
<protein>
    <recommendedName>
        <fullName evidence="4">Dirigent protein</fullName>
    </recommendedName>
</protein>
<gene>
    <name evidence="5" type="ORF">COLO4_29376</name>
</gene>
<keyword evidence="3 4" id="KW-0964">Secreted</keyword>
<dbReference type="STRING" id="93759.A0A1R3HEW5"/>
<organism evidence="5 6">
    <name type="scientific">Corchorus olitorius</name>
    <dbReference type="NCBI Taxonomy" id="93759"/>
    <lineage>
        <taxon>Eukaryota</taxon>
        <taxon>Viridiplantae</taxon>
        <taxon>Streptophyta</taxon>
        <taxon>Embryophyta</taxon>
        <taxon>Tracheophyta</taxon>
        <taxon>Spermatophyta</taxon>
        <taxon>Magnoliopsida</taxon>
        <taxon>eudicotyledons</taxon>
        <taxon>Gunneridae</taxon>
        <taxon>Pentapetalae</taxon>
        <taxon>rosids</taxon>
        <taxon>malvids</taxon>
        <taxon>Malvales</taxon>
        <taxon>Malvaceae</taxon>
        <taxon>Grewioideae</taxon>
        <taxon>Apeibeae</taxon>
        <taxon>Corchorus</taxon>
    </lineage>
</organism>
<evidence type="ECO:0000313" key="5">
    <source>
        <dbReference type="EMBL" id="OMO68853.1"/>
    </source>
</evidence>